<dbReference type="AlphaFoldDB" id="A0A3L8DAH0"/>
<reference evidence="3 4" key="1">
    <citation type="journal article" date="2018" name="Genome Res.">
        <title>The genomic architecture and molecular evolution of ant odorant receptors.</title>
        <authorList>
            <person name="McKenzie S.K."/>
            <person name="Kronauer D.J.C."/>
        </authorList>
    </citation>
    <scope>NUCLEOTIDE SEQUENCE [LARGE SCALE GENOMIC DNA]</scope>
    <source>
        <strain evidence="3">Clonal line C1</strain>
    </source>
</reference>
<sequence>MLHILLPILNDVSYFLLKLHLQQRVYKSERIMLKRKFDDIENTPNQPLKNSLDSDEEDDEVNEDTYNVMNEDELEGTEDGPSAPEANVGFTAFNMKEELEEGHFDRDGHYVWKKEKQIRDNWLDNIDWVQVKPDSSTKTRKNVKSSHGLADSDSDSDSDAEGDIMFDPIPLYKQILEYLRPGESVSKTLCRLGKGKKKLTTAERWKKKKESKAQEEEDPNSVSITKLTELANELLTRTGNMDIYQETYEQIKNKVEKGNKHAHPSKKEAELDMYADDFDEKEKAKLDDTVSGKTEAASEEKSLSIEENVTWDLKWSQDENAEIHGPHSSEQMHAWAKEGYFKRGAWVRRTGQQDEFFSAARVDFELYL</sequence>
<feature type="compositionally biased region" description="Polar residues" evidence="1">
    <location>
        <begin position="42"/>
        <end position="51"/>
    </location>
</feature>
<dbReference type="InterPro" id="IPR039905">
    <property type="entry name" value="CD2BP2/Lin1"/>
</dbReference>
<feature type="domain" description="GYF" evidence="2">
    <location>
        <begin position="308"/>
        <end position="365"/>
    </location>
</feature>
<evidence type="ECO:0000256" key="1">
    <source>
        <dbReference type="SAM" id="MobiDB-lite"/>
    </source>
</evidence>
<dbReference type="Proteomes" id="UP000279307">
    <property type="component" value="Chromosome 10"/>
</dbReference>
<feature type="region of interest" description="Disordered" evidence="1">
    <location>
        <begin position="42"/>
        <end position="62"/>
    </location>
</feature>
<dbReference type="FunFam" id="3.30.1490.40:FF:000005">
    <property type="entry name" value="CD2 antigen cytoplasmic tail-binding protein 2"/>
    <property type="match status" value="1"/>
</dbReference>
<evidence type="ECO:0000259" key="2">
    <source>
        <dbReference type="PROSITE" id="PS50829"/>
    </source>
</evidence>
<gene>
    <name evidence="3" type="ORF">DMN91_009735</name>
</gene>
<dbReference type="GO" id="GO:0005682">
    <property type="term" value="C:U5 snRNP"/>
    <property type="evidence" value="ECO:0007669"/>
    <property type="project" value="InterPro"/>
</dbReference>
<organism evidence="3 4">
    <name type="scientific">Ooceraea biroi</name>
    <name type="common">Clonal raider ant</name>
    <name type="synonym">Cerapachys biroi</name>
    <dbReference type="NCBI Taxonomy" id="2015173"/>
    <lineage>
        <taxon>Eukaryota</taxon>
        <taxon>Metazoa</taxon>
        <taxon>Ecdysozoa</taxon>
        <taxon>Arthropoda</taxon>
        <taxon>Hexapoda</taxon>
        <taxon>Insecta</taxon>
        <taxon>Pterygota</taxon>
        <taxon>Neoptera</taxon>
        <taxon>Endopterygota</taxon>
        <taxon>Hymenoptera</taxon>
        <taxon>Apocrita</taxon>
        <taxon>Aculeata</taxon>
        <taxon>Formicoidea</taxon>
        <taxon>Formicidae</taxon>
        <taxon>Dorylinae</taxon>
        <taxon>Ooceraea</taxon>
    </lineage>
</organism>
<proteinExistence type="predicted"/>
<dbReference type="SMART" id="SM00444">
    <property type="entry name" value="GYF"/>
    <property type="match status" value="1"/>
</dbReference>
<feature type="compositionally biased region" description="Basic residues" evidence="1">
    <location>
        <begin position="201"/>
        <end position="210"/>
    </location>
</feature>
<dbReference type="PROSITE" id="PS50829">
    <property type="entry name" value="GYF"/>
    <property type="match status" value="1"/>
</dbReference>
<protein>
    <recommendedName>
        <fullName evidence="2">GYF domain-containing protein</fullName>
    </recommendedName>
</protein>
<feature type="compositionally biased region" description="Acidic residues" evidence="1">
    <location>
        <begin position="53"/>
        <end position="62"/>
    </location>
</feature>
<evidence type="ECO:0000313" key="4">
    <source>
        <dbReference type="Proteomes" id="UP000279307"/>
    </source>
</evidence>
<dbReference type="OrthoDB" id="331341at2759"/>
<feature type="region of interest" description="Disordered" evidence="1">
    <location>
        <begin position="201"/>
        <end position="220"/>
    </location>
</feature>
<dbReference type="SUPFAM" id="SSF55277">
    <property type="entry name" value="GYF domain"/>
    <property type="match status" value="1"/>
</dbReference>
<dbReference type="InterPro" id="IPR003169">
    <property type="entry name" value="GYF"/>
</dbReference>
<dbReference type="Pfam" id="PF02213">
    <property type="entry name" value="GYF"/>
    <property type="match status" value="1"/>
</dbReference>
<name>A0A3L8DAH0_OOCBI</name>
<feature type="compositionally biased region" description="Acidic residues" evidence="1">
    <location>
        <begin position="152"/>
        <end position="162"/>
    </location>
</feature>
<dbReference type="PANTHER" id="PTHR13138:SF3">
    <property type="entry name" value="CD2 ANTIGEN CYTOPLASMIC TAIL-BINDING PROTEIN 2"/>
    <property type="match status" value="1"/>
</dbReference>
<evidence type="ECO:0000313" key="3">
    <source>
        <dbReference type="EMBL" id="RLU17500.1"/>
    </source>
</evidence>
<dbReference type="InterPro" id="IPR035445">
    <property type="entry name" value="GYF-like_dom_sf"/>
</dbReference>
<dbReference type="EMBL" id="QOIP01000010">
    <property type="protein sequence ID" value="RLU17500.1"/>
    <property type="molecule type" value="Genomic_DNA"/>
</dbReference>
<accession>A0A3L8DAH0</accession>
<feature type="region of interest" description="Disordered" evidence="1">
    <location>
        <begin position="134"/>
        <end position="162"/>
    </location>
</feature>
<dbReference type="Gene3D" id="3.30.1490.40">
    <property type="match status" value="1"/>
</dbReference>
<dbReference type="PANTHER" id="PTHR13138">
    <property type="entry name" value="PROTEIN LIN1"/>
    <property type="match status" value="1"/>
</dbReference>
<comment type="caution">
    <text evidence="3">The sequence shown here is derived from an EMBL/GenBank/DDBJ whole genome shotgun (WGS) entry which is preliminary data.</text>
</comment>